<dbReference type="FunFam" id="3.10.129.10:FF:000010">
    <property type="entry name" value="Cytosolic acyl coenzyme A thioester hydrolase"/>
    <property type="match status" value="1"/>
</dbReference>
<dbReference type="Xenbase" id="XB-GENE-976869">
    <property type="gene designation" value="acot7"/>
</dbReference>
<dbReference type="InterPro" id="IPR029069">
    <property type="entry name" value="HotDog_dom_sf"/>
</dbReference>
<protein>
    <recommendedName>
        <fullName evidence="7">palmitoyl-CoA hydrolase</fullName>
        <ecNumber evidence="7">3.1.2.2</ecNumber>
    </recommendedName>
</protein>
<dbReference type="PROSITE" id="PS51770">
    <property type="entry name" value="HOTDOG_ACOT"/>
    <property type="match status" value="2"/>
</dbReference>
<dbReference type="SUPFAM" id="SSF54637">
    <property type="entry name" value="Thioesterase/thiol ester dehydrase-isomerase"/>
    <property type="match status" value="2"/>
</dbReference>
<dbReference type="GO" id="GO:0052689">
    <property type="term" value="F:carboxylic ester hydrolase activity"/>
    <property type="evidence" value="ECO:0007669"/>
    <property type="project" value="UniProtKB-KW"/>
</dbReference>
<evidence type="ECO:0000256" key="6">
    <source>
        <dbReference type="ARBA" id="ARBA00023098"/>
    </source>
</evidence>
<dbReference type="GO" id="GO:0047617">
    <property type="term" value="F:fatty acyl-CoA hydrolase activity"/>
    <property type="evidence" value="ECO:0007669"/>
    <property type="project" value="UniProtKB-ARBA"/>
</dbReference>
<reference evidence="10" key="2">
    <citation type="submission" date="2020-05" db="UniProtKB">
        <authorList>
            <consortium name="Ensembl"/>
        </authorList>
    </citation>
    <scope>IDENTIFICATION</scope>
</reference>
<feature type="domain" description="HotDog ACOT-type" evidence="9">
    <location>
        <begin position="182"/>
        <end position="296"/>
    </location>
</feature>
<dbReference type="Bgee" id="ENSXETG00000019720">
    <property type="expression patterns" value="Expressed in brain and 9 other cell types or tissues"/>
</dbReference>
<feature type="active site" evidence="8">
    <location>
        <position position="213"/>
    </location>
</feature>
<dbReference type="AlphaFoldDB" id="A0A6I8Q313"/>
<accession>A0A6I8Q313</accession>
<evidence type="ECO:0000256" key="2">
    <source>
        <dbReference type="ARBA" id="ARBA00022487"/>
    </source>
</evidence>
<dbReference type="InterPro" id="IPR033120">
    <property type="entry name" value="HOTDOG_ACOT"/>
</dbReference>
<dbReference type="InterPro" id="IPR006683">
    <property type="entry name" value="Thioestr_dom"/>
</dbReference>
<keyword evidence="4" id="KW-0677">Repeat</keyword>
<dbReference type="GO" id="GO:0005737">
    <property type="term" value="C:cytoplasm"/>
    <property type="evidence" value="ECO:0007669"/>
    <property type="project" value="UniProtKB-SubCell"/>
</dbReference>
<keyword evidence="5" id="KW-0378">Hydrolase</keyword>
<keyword evidence="2" id="KW-0719">Serine esterase</keyword>
<keyword evidence="3" id="KW-0963">Cytoplasm</keyword>
<dbReference type="PANTHER" id="PTHR11049">
    <property type="entry name" value="ACYL COENZYME A THIOESTER HYDROLASE"/>
    <property type="match status" value="1"/>
</dbReference>
<evidence type="ECO:0000256" key="1">
    <source>
        <dbReference type="ARBA" id="ARBA00004496"/>
    </source>
</evidence>
<evidence type="ECO:0000256" key="4">
    <source>
        <dbReference type="ARBA" id="ARBA00022737"/>
    </source>
</evidence>
<evidence type="ECO:0000313" key="10">
    <source>
        <dbReference type="Ensembl" id="ENSXETP00000063786"/>
    </source>
</evidence>
<organism evidence="10">
    <name type="scientific">Xenopus tropicalis</name>
    <name type="common">Western clawed frog</name>
    <name type="synonym">Silurana tropicalis</name>
    <dbReference type="NCBI Taxonomy" id="8364"/>
    <lineage>
        <taxon>Eukaryota</taxon>
        <taxon>Metazoa</taxon>
        <taxon>Chordata</taxon>
        <taxon>Craniata</taxon>
        <taxon>Vertebrata</taxon>
        <taxon>Euteleostomi</taxon>
        <taxon>Amphibia</taxon>
        <taxon>Batrachia</taxon>
        <taxon>Anura</taxon>
        <taxon>Pipoidea</taxon>
        <taxon>Pipidae</taxon>
        <taxon>Xenopodinae</taxon>
        <taxon>Xenopus</taxon>
        <taxon>Silurana</taxon>
    </lineage>
</organism>
<evidence type="ECO:0000256" key="8">
    <source>
        <dbReference type="PIRSR" id="PIRSR640170-1"/>
    </source>
</evidence>
<dbReference type="CDD" id="cd03442">
    <property type="entry name" value="BFIT_BACH"/>
    <property type="match status" value="2"/>
</dbReference>
<evidence type="ECO:0000256" key="5">
    <source>
        <dbReference type="ARBA" id="ARBA00022801"/>
    </source>
</evidence>
<dbReference type="FunFam" id="3.10.129.10:FF:000009">
    <property type="entry name" value="Cytosolic acyl coenzyme A thioester hydrolase"/>
    <property type="match status" value="1"/>
</dbReference>
<comment type="subcellular location">
    <subcellularLocation>
        <location evidence="1">Cytoplasm</location>
    </subcellularLocation>
</comment>
<dbReference type="EC" id="3.1.2.2" evidence="7"/>
<dbReference type="Gene3D" id="3.10.129.10">
    <property type="entry name" value="Hotdog Thioesterase"/>
    <property type="match status" value="2"/>
</dbReference>
<evidence type="ECO:0000256" key="7">
    <source>
        <dbReference type="ARBA" id="ARBA00038848"/>
    </source>
</evidence>
<feature type="domain" description="HotDog ACOT-type" evidence="9">
    <location>
        <begin position="8"/>
        <end position="126"/>
    </location>
</feature>
<gene>
    <name evidence="10" type="primary">acot7</name>
</gene>
<dbReference type="PANTHER" id="PTHR11049:SF24">
    <property type="entry name" value="CYTOSOLIC ACYL COENZYME A THIOESTER HYDROLASE"/>
    <property type="match status" value="1"/>
</dbReference>
<dbReference type="GeneTree" id="ENSGT00940000155229"/>
<dbReference type="GO" id="GO:0006629">
    <property type="term" value="P:lipid metabolic process"/>
    <property type="evidence" value="ECO:0007669"/>
    <property type="project" value="UniProtKB-KW"/>
</dbReference>
<dbReference type="InterPro" id="IPR040170">
    <property type="entry name" value="Cytosol_ACT"/>
</dbReference>
<keyword evidence="6" id="KW-0443">Lipid metabolism</keyword>
<name>A0A6I8Q313_XENTR</name>
<reference evidence="10" key="1">
    <citation type="journal article" date="2010" name="Science">
        <title>The genome of the Western clawed frog Xenopus tropicalis.</title>
        <authorList>
            <person name="Hellsten U."/>
            <person name="Harland R.M."/>
            <person name="Gilchrist M.J."/>
            <person name="Hendrix D."/>
            <person name="Jurka J."/>
            <person name="Kapitonov V."/>
            <person name="Ovcharenko I."/>
            <person name="Putnam N.H."/>
            <person name="Shu S."/>
            <person name="Taher L."/>
            <person name="Blitz I.L."/>
            <person name="Blumberg B."/>
            <person name="Dichmann D.S."/>
            <person name="Dubchak I."/>
            <person name="Amaya E."/>
            <person name="Detter J.C."/>
            <person name="Fletcher R."/>
            <person name="Gerhard D.S."/>
            <person name="Goodstein D."/>
            <person name="Graves T."/>
            <person name="Grigoriev I.V."/>
            <person name="Grimwood J."/>
            <person name="Kawashima T."/>
            <person name="Lindquist E."/>
            <person name="Lucas S.M."/>
            <person name="Mead P.E."/>
            <person name="Mitros T."/>
            <person name="Ogino H."/>
            <person name="Ohta Y."/>
            <person name="Poliakov A.V."/>
            <person name="Pollet N."/>
            <person name="Robert J."/>
            <person name="Salamov A."/>
            <person name="Sater A.K."/>
            <person name="Schmutz J."/>
            <person name="Terry A."/>
            <person name="Vize P.D."/>
            <person name="Warren W.C."/>
            <person name="Wells D."/>
            <person name="Wills A."/>
            <person name="Wilson R.K."/>
            <person name="Zimmerman L.B."/>
            <person name="Zorn A.M."/>
            <person name="Grainger R."/>
            <person name="Grammer T."/>
            <person name="Khokha M.K."/>
            <person name="Richardson P.M."/>
            <person name="Rokhsar D.S."/>
        </authorList>
    </citation>
    <scope>NUCLEOTIDE SEQUENCE [LARGE SCALE GENOMIC DNA]</scope>
    <source>
        <strain evidence="10">Nigerian</strain>
    </source>
</reference>
<proteinExistence type="predicted"/>
<evidence type="ECO:0000259" key="9">
    <source>
        <dbReference type="PROSITE" id="PS51770"/>
    </source>
</evidence>
<dbReference type="Ensembl" id="ENSXETT00000063278">
    <property type="protein sequence ID" value="ENSXETP00000063786"/>
    <property type="gene ID" value="ENSXETG00000019720"/>
</dbReference>
<evidence type="ECO:0000256" key="3">
    <source>
        <dbReference type="ARBA" id="ARBA00022490"/>
    </source>
</evidence>
<dbReference type="Pfam" id="PF03061">
    <property type="entry name" value="4HBT"/>
    <property type="match status" value="2"/>
</dbReference>
<feature type="active site" evidence="8">
    <location>
        <position position="24"/>
    </location>
</feature>
<sequence length="313" mass="34552">MSLPKISSSSAIQISRIMRPDDANIAGNVHGGTILKMIEEAGAIISTRHCNSQDGERCVAALARVERTDFLSPMCIGEVGHVSAEITYTSKHSVEVQVNVMAENILTGSKRVTNRATLWYVPLSLTNVDKVTEVPPIQYEKKELEEEGKKRYEDQKLERMETKQRNGEFIVPSVNQEEYTVGYSQSSLIHLVGPSDCTLHGFVHGGVTMKLMDEVAGIVAARHCKTNIVTASVDAIDFHRKIKKGCIITISGRMTFTSNKSMEIEVFVDADTLVGDTQERYRAVSAYFTYVSLSKEGKPLPVPQLVGETALKE</sequence>